<organism evidence="1 2">
    <name type="scientific">Clostridium frigidicarnis</name>
    <dbReference type="NCBI Taxonomy" id="84698"/>
    <lineage>
        <taxon>Bacteria</taxon>
        <taxon>Bacillati</taxon>
        <taxon>Bacillota</taxon>
        <taxon>Clostridia</taxon>
        <taxon>Eubacteriales</taxon>
        <taxon>Clostridiaceae</taxon>
        <taxon>Clostridium</taxon>
    </lineage>
</organism>
<protein>
    <submittedName>
        <fullName evidence="1">Uncharacterized protein</fullName>
    </submittedName>
</protein>
<evidence type="ECO:0000313" key="1">
    <source>
        <dbReference type="EMBL" id="SFB45759.1"/>
    </source>
</evidence>
<reference evidence="1 2" key="1">
    <citation type="submission" date="2016-10" db="EMBL/GenBank/DDBJ databases">
        <authorList>
            <person name="de Groot N.N."/>
        </authorList>
    </citation>
    <scope>NUCLEOTIDE SEQUENCE [LARGE SCALE GENOMIC DNA]</scope>
    <source>
        <strain evidence="1 2">DSM 12271</strain>
    </source>
</reference>
<dbReference type="STRING" id="84698.SAMN04488528_10695"/>
<name>A0A1I1B5W2_9CLOT</name>
<dbReference type="EMBL" id="FOKI01000069">
    <property type="protein sequence ID" value="SFB45759.1"/>
    <property type="molecule type" value="Genomic_DNA"/>
</dbReference>
<dbReference type="OrthoDB" id="9888210at2"/>
<sequence length="63" mass="6409">MNQDMKNITGLIDEEELMTLAGNDVVGGTGMSCATIAATVTLLGITLNSTACPTSACTKACNK</sequence>
<dbReference type="RefSeq" id="WP_090043246.1">
    <property type="nucleotide sequence ID" value="NZ_FOKI01000069.1"/>
</dbReference>
<keyword evidence="2" id="KW-1185">Reference proteome</keyword>
<proteinExistence type="predicted"/>
<dbReference type="AlphaFoldDB" id="A0A1I1B5W2"/>
<gene>
    <name evidence="1" type="ORF">SAMN04488528_10695</name>
</gene>
<dbReference type="Proteomes" id="UP000198619">
    <property type="component" value="Unassembled WGS sequence"/>
</dbReference>
<evidence type="ECO:0000313" key="2">
    <source>
        <dbReference type="Proteomes" id="UP000198619"/>
    </source>
</evidence>
<accession>A0A1I1B5W2</accession>
<dbReference type="NCBIfam" id="NF038161">
    <property type="entry name" value="lant_II_LchA2"/>
    <property type="match status" value="1"/>
</dbReference>